<dbReference type="EMBL" id="CP103416">
    <property type="protein sequence ID" value="UVW34127.1"/>
    <property type="molecule type" value="Genomic_DNA"/>
</dbReference>
<evidence type="ECO:0000259" key="8">
    <source>
        <dbReference type="PROSITE" id="PS50850"/>
    </source>
</evidence>
<feature type="transmembrane region" description="Helical" evidence="7">
    <location>
        <begin position="137"/>
        <end position="158"/>
    </location>
</feature>
<comment type="similarity">
    <text evidence="2">Belongs to the major facilitator superfamily. Nitrate/nitrite porter (TC 2.A.1.8) family.</text>
</comment>
<feature type="transmembrane region" description="Helical" evidence="7">
    <location>
        <begin position="320"/>
        <end position="338"/>
    </location>
</feature>
<proteinExistence type="inferred from homology"/>
<evidence type="ECO:0000256" key="7">
    <source>
        <dbReference type="SAM" id="Phobius"/>
    </source>
</evidence>
<evidence type="ECO:0000256" key="1">
    <source>
        <dbReference type="ARBA" id="ARBA00004141"/>
    </source>
</evidence>
<name>A0ABY5TK28_9GAMM</name>
<dbReference type="Proteomes" id="UP001059934">
    <property type="component" value="Chromosome"/>
</dbReference>
<feature type="transmembrane region" description="Helical" evidence="7">
    <location>
        <begin position="46"/>
        <end position="67"/>
    </location>
</feature>
<dbReference type="Pfam" id="PF07690">
    <property type="entry name" value="MFS_1"/>
    <property type="match status" value="1"/>
</dbReference>
<keyword evidence="5" id="KW-0534">Nitrate assimilation</keyword>
<evidence type="ECO:0000313" key="10">
    <source>
        <dbReference type="Proteomes" id="UP001059934"/>
    </source>
</evidence>
<comment type="subcellular location">
    <subcellularLocation>
        <location evidence="1">Membrane</location>
        <topology evidence="1">Multi-pass membrane protein</topology>
    </subcellularLocation>
</comment>
<gene>
    <name evidence="9" type="ORF">NYF23_08810</name>
</gene>
<feature type="transmembrane region" description="Helical" evidence="7">
    <location>
        <begin position="386"/>
        <end position="408"/>
    </location>
</feature>
<protein>
    <submittedName>
        <fullName evidence="9">MFS transporter</fullName>
    </submittedName>
</protein>
<evidence type="ECO:0000256" key="5">
    <source>
        <dbReference type="ARBA" id="ARBA00023063"/>
    </source>
</evidence>
<feature type="transmembrane region" description="Helical" evidence="7">
    <location>
        <begin position="79"/>
        <end position="97"/>
    </location>
</feature>
<dbReference type="InterPro" id="IPR044772">
    <property type="entry name" value="NO3_transporter"/>
</dbReference>
<feature type="transmembrane region" description="Helical" evidence="7">
    <location>
        <begin position="170"/>
        <end position="191"/>
    </location>
</feature>
<organism evidence="9 10">
    <name type="scientific">SAR92 clade bacterium H455</name>
    <dbReference type="NCBI Taxonomy" id="2974818"/>
    <lineage>
        <taxon>Bacteria</taxon>
        <taxon>Pseudomonadati</taxon>
        <taxon>Pseudomonadota</taxon>
        <taxon>Gammaproteobacteria</taxon>
        <taxon>Cellvibrionales</taxon>
        <taxon>Porticoccaceae</taxon>
        <taxon>SAR92 clade</taxon>
    </lineage>
</organism>
<feature type="transmembrane region" description="Helical" evidence="7">
    <location>
        <begin position="12"/>
        <end position="34"/>
    </location>
</feature>
<feature type="transmembrane region" description="Helical" evidence="7">
    <location>
        <begin position="358"/>
        <end position="380"/>
    </location>
</feature>
<evidence type="ECO:0000256" key="6">
    <source>
        <dbReference type="ARBA" id="ARBA00023136"/>
    </source>
</evidence>
<feature type="transmembrane region" description="Helical" evidence="7">
    <location>
        <begin position="282"/>
        <end position="300"/>
    </location>
</feature>
<dbReference type="InterPro" id="IPR011701">
    <property type="entry name" value="MFS"/>
</dbReference>
<evidence type="ECO:0000256" key="2">
    <source>
        <dbReference type="ARBA" id="ARBA00008432"/>
    </source>
</evidence>
<evidence type="ECO:0000313" key="9">
    <source>
        <dbReference type="EMBL" id="UVW34127.1"/>
    </source>
</evidence>
<dbReference type="PROSITE" id="PS50850">
    <property type="entry name" value="MFS"/>
    <property type="match status" value="1"/>
</dbReference>
<evidence type="ECO:0000256" key="3">
    <source>
        <dbReference type="ARBA" id="ARBA00022692"/>
    </source>
</evidence>
<feature type="transmembrane region" description="Helical" evidence="7">
    <location>
        <begin position="220"/>
        <end position="238"/>
    </location>
</feature>
<dbReference type="InterPro" id="IPR036259">
    <property type="entry name" value="MFS_trans_sf"/>
</dbReference>
<keyword evidence="10" id="KW-1185">Reference proteome</keyword>
<evidence type="ECO:0000256" key="4">
    <source>
        <dbReference type="ARBA" id="ARBA00022989"/>
    </source>
</evidence>
<dbReference type="Gene3D" id="1.20.1250.20">
    <property type="entry name" value="MFS general substrate transporter like domains"/>
    <property type="match status" value="2"/>
</dbReference>
<keyword evidence="6 7" id="KW-0472">Membrane</keyword>
<dbReference type="InterPro" id="IPR020846">
    <property type="entry name" value="MFS_dom"/>
</dbReference>
<sequence length="430" mass="47294">MNNKQSIPGASRALSMATIAFAANFSVWILYAVIGLELQKSLQLTATQLGFFFASPMLTGALARIPMGILTDSYNPKHLFTLQMLCILPALLILPRVDSLSQYLWLGLWLGLSGASFTIGIRYVCAWYTRDTQGTAMGIFGAGNAGAAITLAIAPLIIQHWGWASLGPSYAAGLLIVALLFAWLAPSAPNASKGNQHAIKKSSSNSTFLKEIGQLKVWRFGLYYYFVFGSFLALIMWLPQYYVNAYDLSIQQAMAFTLFFVATSSMVRALGGWFADRYGGRAVNWTVFWICLVCLFFLSYPPTTMTIHGVSTDVHLSIEINLWLFSGLIFIIGIAQGFGRASVYKTIYDYYPNQMGSIGGFVAAIGALGGCTLPIAFGLVVDIMRIHSACFMLLYAVLALCMTTMFFANKADRLRQRINHAQSHNFLDQT</sequence>
<feature type="transmembrane region" description="Helical" evidence="7">
    <location>
        <begin position="103"/>
        <end position="125"/>
    </location>
</feature>
<reference evidence="9" key="1">
    <citation type="submission" date="2022-08" db="EMBL/GenBank/DDBJ databases">
        <title>Catabolic pathway analysis in culturable SAR92 clade bacteria reveals their overlooked roles in DMSP degradation in coastal seas.</title>
        <authorList>
            <person name="He X."/>
            <person name="Zhang X."/>
            <person name="Zhang Y."/>
        </authorList>
    </citation>
    <scope>NUCLEOTIDE SEQUENCE</scope>
    <source>
        <strain evidence="9">H455</strain>
    </source>
</reference>
<feature type="domain" description="Major facilitator superfamily (MFS) profile" evidence="8">
    <location>
        <begin position="12"/>
        <end position="413"/>
    </location>
</feature>
<dbReference type="PANTHER" id="PTHR23515">
    <property type="entry name" value="HIGH-AFFINITY NITRATE TRANSPORTER 2.3"/>
    <property type="match status" value="1"/>
</dbReference>
<keyword evidence="4 7" id="KW-1133">Transmembrane helix</keyword>
<feature type="transmembrane region" description="Helical" evidence="7">
    <location>
        <begin position="250"/>
        <end position="270"/>
    </location>
</feature>
<dbReference type="SUPFAM" id="SSF103473">
    <property type="entry name" value="MFS general substrate transporter"/>
    <property type="match status" value="1"/>
</dbReference>
<keyword evidence="3 7" id="KW-0812">Transmembrane</keyword>
<accession>A0ABY5TK28</accession>